<reference evidence="5" key="1">
    <citation type="submission" date="2018-05" db="EMBL/GenBank/DDBJ databases">
        <authorList>
            <person name="Lanie J.A."/>
            <person name="Ng W.-L."/>
            <person name="Kazmierczak K.M."/>
            <person name="Andrzejewski T.M."/>
            <person name="Davidsen T.M."/>
            <person name="Wayne K.J."/>
            <person name="Tettelin H."/>
            <person name="Glass J.I."/>
            <person name="Rusch D."/>
            <person name="Podicherti R."/>
            <person name="Tsui H.-C.T."/>
            <person name="Winkler M.E."/>
        </authorList>
    </citation>
    <scope>NUCLEOTIDE SEQUENCE</scope>
</reference>
<gene>
    <name evidence="5" type="ORF">METZ01_LOCUS486897</name>
</gene>
<dbReference type="PANTHER" id="PTHR47234:SF3">
    <property type="entry name" value="SECRETIN_TONB SHORT N-TERMINAL DOMAIN-CONTAINING PROTEIN"/>
    <property type="match status" value="1"/>
</dbReference>
<dbReference type="AlphaFoldDB" id="A0A383CPR9"/>
<name>A0A383CPR9_9ZZZZ</name>
<accession>A0A383CPR9</accession>
<proteinExistence type="predicted"/>
<feature type="domain" description="TonB-dependent receptor-like beta-barrel" evidence="4">
    <location>
        <begin position="24"/>
        <end position="238"/>
    </location>
</feature>
<dbReference type="InterPro" id="IPR000531">
    <property type="entry name" value="Beta-barrel_TonB"/>
</dbReference>
<protein>
    <recommendedName>
        <fullName evidence="4">TonB-dependent receptor-like beta-barrel domain-containing protein</fullName>
    </recommendedName>
</protein>
<evidence type="ECO:0000313" key="5">
    <source>
        <dbReference type="EMBL" id="SVE34043.1"/>
    </source>
</evidence>
<keyword evidence="3" id="KW-0998">Cell outer membrane</keyword>
<dbReference type="PANTHER" id="PTHR47234">
    <property type="match status" value="1"/>
</dbReference>
<evidence type="ECO:0000256" key="2">
    <source>
        <dbReference type="ARBA" id="ARBA00023136"/>
    </source>
</evidence>
<comment type="subcellular location">
    <subcellularLocation>
        <location evidence="1">Cell outer membrane</location>
    </subcellularLocation>
</comment>
<dbReference type="Gene3D" id="2.40.170.20">
    <property type="entry name" value="TonB-dependent receptor, beta-barrel domain"/>
    <property type="match status" value="1"/>
</dbReference>
<organism evidence="5">
    <name type="scientific">marine metagenome</name>
    <dbReference type="NCBI Taxonomy" id="408172"/>
    <lineage>
        <taxon>unclassified sequences</taxon>
        <taxon>metagenomes</taxon>
        <taxon>ecological metagenomes</taxon>
    </lineage>
</organism>
<evidence type="ECO:0000256" key="3">
    <source>
        <dbReference type="ARBA" id="ARBA00023237"/>
    </source>
</evidence>
<keyword evidence="2" id="KW-0472">Membrane</keyword>
<dbReference type="EMBL" id="UINC01210537">
    <property type="protein sequence ID" value="SVE34043.1"/>
    <property type="molecule type" value="Genomic_DNA"/>
</dbReference>
<dbReference type="Pfam" id="PF00593">
    <property type="entry name" value="TonB_dep_Rec_b-barrel"/>
    <property type="match status" value="1"/>
</dbReference>
<evidence type="ECO:0000259" key="4">
    <source>
        <dbReference type="Pfam" id="PF00593"/>
    </source>
</evidence>
<dbReference type="GO" id="GO:0009279">
    <property type="term" value="C:cell outer membrane"/>
    <property type="evidence" value="ECO:0007669"/>
    <property type="project" value="UniProtKB-SubCell"/>
</dbReference>
<sequence>VAHGDTIVLGMNSDPAGSGCQCFSGFKPSNATATQNADRSVMAGYLDAEYELFEGLRFGAAARFEMYNDTQQDGSDNKYNSFAGKFSARYELSDGIILRIAASNGFRAPALAQSYQAKIATNFLPDPVTGETVAFEVGTFPVTHPFAKALGAEPLKPETSVNLSGGGSFTFGDLRLNLDAYLVTITDRIVLTGNWTADSDPTNALGYKVYQLLQASGETNATGGRFFTNAVDTKTQGVD</sequence>
<feature type="non-terminal residue" evidence="5">
    <location>
        <position position="239"/>
    </location>
</feature>
<feature type="non-terminal residue" evidence="5">
    <location>
        <position position="1"/>
    </location>
</feature>
<evidence type="ECO:0000256" key="1">
    <source>
        <dbReference type="ARBA" id="ARBA00004442"/>
    </source>
</evidence>
<dbReference type="InterPro" id="IPR036942">
    <property type="entry name" value="Beta-barrel_TonB_sf"/>
</dbReference>
<dbReference type="SUPFAM" id="SSF56935">
    <property type="entry name" value="Porins"/>
    <property type="match status" value="1"/>
</dbReference>